<protein>
    <submittedName>
        <fullName evidence="1">Uncharacterized protein</fullName>
    </submittedName>
</protein>
<dbReference type="EMBL" id="JADGMS010000010">
    <property type="protein sequence ID" value="KAF9673347.1"/>
    <property type="molecule type" value="Genomic_DNA"/>
</dbReference>
<gene>
    <name evidence="1" type="ORF">SADUNF_Sadunf10G0014500</name>
</gene>
<evidence type="ECO:0000313" key="2">
    <source>
        <dbReference type="Proteomes" id="UP000657918"/>
    </source>
</evidence>
<comment type="caution">
    <text evidence="1">The sequence shown here is derived from an EMBL/GenBank/DDBJ whole genome shotgun (WGS) entry which is preliminary data.</text>
</comment>
<keyword evidence="2" id="KW-1185">Reference proteome</keyword>
<name>A0A835JP69_9ROSI</name>
<organism evidence="1 2">
    <name type="scientific">Salix dunnii</name>
    <dbReference type="NCBI Taxonomy" id="1413687"/>
    <lineage>
        <taxon>Eukaryota</taxon>
        <taxon>Viridiplantae</taxon>
        <taxon>Streptophyta</taxon>
        <taxon>Embryophyta</taxon>
        <taxon>Tracheophyta</taxon>
        <taxon>Spermatophyta</taxon>
        <taxon>Magnoliopsida</taxon>
        <taxon>eudicotyledons</taxon>
        <taxon>Gunneridae</taxon>
        <taxon>Pentapetalae</taxon>
        <taxon>rosids</taxon>
        <taxon>fabids</taxon>
        <taxon>Malpighiales</taxon>
        <taxon>Salicaceae</taxon>
        <taxon>Saliceae</taxon>
        <taxon>Salix</taxon>
    </lineage>
</organism>
<sequence>MSKKLSKWDDRTSVLKLMIFILLVTKGHRPARKTTTTTSFSDFFTAAKNIFPISKCMIVSFQILQAFSLLVPPILFLLPHNVATRSSVMRSELHLINFRNLNALVEKAGRPRDTRNHKHHHDITKSVKMFTL</sequence>
<dbReference type="Proteomes" id="UP000657918">
    <property type="component" value="Unassembled WGS sequence"/>
</dbReference>
<accession>A0A835JP69</accession>
<evidence type="ECO:0000313" key="1">
    <source>
        <dbReference type="EMBL" id="KAF9673347.1"/>
    </source>
</evidence>
<dbReference type="AlphaFoldDB" id="A0A835JP69"/>
<proteinExistence type="predicted"/>
<reference evidence="1 2" key="1">
    <citation type="submission" date="2020-10" db="EMBL/GenBank/DDBJ databases">
        <title>Plant Genome Project.</title>
        <authorList>
            <person name="Zhang R.-G."/>
        </authorList>
    </citation>
    <scope>NUCLEOTIDE SEQUENCE [LARGE SCALE GENOMIC DNA]</scope>
    <source>
        <strain evidence="1">FAFU-HL-1</strain>
        <tissue evidence="1">Leaf</tissue>
    </source>
</reference>